<feature type="transmembrane region" description="Helical" evidence="5">
    <location>
        <begin position="196"/>
        <end position="223"/>
    </location>
</feature>
<dbReference type="GO" id="GO:0022857">
    <property type="term" value="F:transmembrane transporter activity"/>
    <property type="evidence" value="ECO:0007669"/>
    <property type="project" value="InterPro"/>
</dbReference>
<feature type="transmembrane region" description="Helical" evidence="5">
    <location>
        <begin position="732"/>
        <end position="752"/>
    </location>
</feature>
<feature type="transmembrane region" description="Helical" evidence="5">
    <location>
        <begin position="1063"/>
        <end position="1085"/>
    </location>
</feature>
<dbReference type="InterPro" id="IPR020846">
    <property type="entry name" value="MFS_dom"/>
</dbReference>
<accession>A0A9Q0S203</accession>
<evidence type="ECO:0000256" key="3">
    <source>
        <dbReference type="ARBA" id="ARBA00022989"/>
    </source>
</evidence>
<evidence type="ECO:0000313" key="7">
    <source>
        <dbReference type="EMBL" id="KAJ6641609.1"/>
    </source>
</evidence>
<gene>
    <name evidence="7" type="primary">SLC17A5_1</name>
    <name evidence="7" type="ORF">Bhyg_06549</name>
</gene>
<evidence type="ECO:0000256" key="2">
    <source>
        <dbReference type="ARBA" id="ARBA00022692"/>
    </source>
</evidence>
<dbReference type="AlphaFoldDB" id="A0A9Q0S203"/>
<feature type="domain" description="Major facilitator superfamily (MFS) profile" evidence="6">
    <location>
        <begin position="1"/>
        <end position="436"/>
    </location>
</feature>
<dbReference type="InterPro" id="IPR036259">
    <property type="entry name" value="MFS_trans_sf"/>
</dbReference>
<feature type="transmembrane region" description="Helical" evidence="5">
    <location>
        <begin position="591"/>
        <end position="613"/>
    </location>
</feature>
<feature type="transmembrane region" description="Helical" evidence="5">
    <location>
        <begin position="125"/>
        <end position="143"/>
    </location>
</feature>
<dbReference type="FunFam" id="1.20.1250.20:FF:000157">
    <property type="entry name" value="Inorganic phosphate cotransporter"/>
    <property type="match status" value="1"/>
</dbReference>
<dbReference type="Proteomes" id="UP001151699">
    <property type="component" value="Chromosome B"/>
</dbReference>
<feature type="transmembrane region" description="Helical" evidence="5">
    <location>
        <begin position="759"/>
        <end position="779"/>
    </location>
</feature>
<feature type="transmembrane region" description="Helical" evidence="5">
    <location>
        <begin position="1032"/>
        <end position="1051"/>
    </location>
</feature>
<dbReference type="Pfam" id="PF07690">
    <property type="entry name" value="MFS_1"/>
    <property type="match status" value="3"/>
</dbReference>
<feature type="transmembrane region" description="Helical" evidence="5">
    <location>
        <begin position="383"/>
        <end position="405"/>
    </location>
</feature>
<dbReference type="InterPro" id="IPR050382">
    <property type="entry name" value="MFS_Na/Anion_cotransporter"/>
</dbReference>
<name>A0A9Q0S203_9DIPT</name>
<dbReference type="InterPro" id="IPR011701">
    <property type="entry name" value="MFS"/>
</dbReference>
<feature type="transmembrane region" description="Helical" evidence="5">
    <location>
        <begin position="412"/>
        <end position="431"/>
    </location>
</feature>
<keyword evidence="4 5" id="KW-0472">Membrane</keyword>
<feature type="transmembrane region" description="Helical" evidence="5">
    <location>
        <begin position="554"/>
        <end position="571"/>
    </location>
</feature>
<feature type="transmembrane region" description="Helical" evidence="5">
    <location>
        <begin position="155"/>
        <end position="175"/>
    </location>
</feature>
<dbReference type="EMBL" id="WJQU01000002">
    <property type="protein sequence ID" value="KAJ6641609.1"/>
    <property type="molecule type" value="Genomic_DNA"/>
</dbReference>
<dbReference type="Gene3D" id="1.20.1250.20">
    <property type="entry name" value="MFS general substrate transporter like domains"/>
    <property type="match status" value="5"/>
</dbReference>
<dbReference type="GO" id="GO:0016020">
    <property type="term" value="C:membrane"/>
    <property type="evidence" value="ECO:0007669"/>
    <property type="project" value="UniProtKB-SubCell"/>
</dbReference>
<feature type="transmembrane region" description="Helical" evidence="5">
    <location>
        <begin position="821"/>
        <end position="843"/>
    </location>
</feature>
<dbReference type="OrthoDB" id="2985014at2759"/>
<feature type="transmembrane region" description="Helical" evidence="5">
    <location>
        <begin position="902"/>
        <end position="923"/>
    </location>
</feature>
<evidence type="ECO:0000313" key="8">
    <source>
        <dbReference type="Proteomes" id="UP001151699"/>
    </source>
</evidence>
<sequence>MTLPRETVNRTYGNDSKQNVQDYGPRYSWTPYQESLLMGAYFWGYLVTTAPSGIFAEWIGGRALGGYSLILSSISTAVGPLAASLENFWYLFAARFIVGLCGGPFYPTLQYLIAHWAPPDEKGKFISSLMGSACGTIVTWPLISILIENFNWSMGFYVPAAIAFVAALIWFYLVASYSPPYNSHRKSTGVLSALPHLARMLFGFLFGVAAHVIPGLLLAALSFVGSASSGYVCVALVTLSLGFSAYMLRVNISITLLAMIAPRVTANSTDANSTISNVPDYGPRYPWSPYEESLLLGAYFWGYLVTSAQSGIFAEWIGGRALVGYTLILSAIFTAIGPLAASLENFWYLFATRFIVGVFGGPIYPSLHYLIAHWAPPDEKGKFIASLMGNACGTIVTWPLVSVLIEKFNWSVGFYVPAGITFLTALIWFYLVADSPAAHPRITATESQYIQQSLGGSLAKQKKAFPPMLSLVTSLPFWSLLLLHYGNLWGLFFLLSAAPKYMSEVLKFNLSKTGILSALPYLARMMFGFLFGAVAHIIPGLLLVALSYVGSTSSGYMCVALITLSLGFNGASTMTNLQNPQDLAPNYAGSVYGIVNFVGITSGFITPLIVSYFTAEKSTSEEWKWIFMIGAIFYIAPAIQFLIFGSTDQRFFPQNKVFLSGDIMYPVRVNIAIMCFVACLIAYMLRVNLSITILAMIEPRPSATNATSPNDSTLSVPDYGPRYAWTPYEESLLLGAYFWGYLLTSAQAGMVAEWIGGRALVGYTLIFSSMFTVVGPIVAELKCFWLLFATRFLVGLFGGPIYPSLHYLIAHWAPPDEKGKFVACLMGNACGTIITWPLVSILIENVNWSMGFYVPGGITFLTAFIWFHLVADSPSTHPRIQAKESHYIQQSLAGSLAKQKSIFPPILPLLTSLPFWSLLLLHYGNAWGLFFMLTAAPKYMSEVLKFKLSEAGILSALPYLARMMFGFLFGAIAHVIPGLLLVTLSYVGSITSPYVCVGIVTLSLGFNGASTMTNLQNSQDLAPNYAGSLYGIINFVGSTSGFITPVIVSYFTMEKSTSEEWKWIFVIGSVFYIAPAVLFMIFGTADVQKWNNGLEANQCDDNIELGQKKE</sequence>
<reference evidence="7" key="1">
    <citation type="submission" date="2022-07" db="EMBL/GenBank/DDBJ databases">
        <authorList>
            <person name="Trinca V."/>
            <person name="Uliana J.V.C."/>
            <person name="Torres T.T."/>
            <person name="Ward R.J."/>
            <person name="Monesi N."/>
        </authorList>
    </citation>
    <scope>NUCLEOTIDE SEQUENCE</scope>
    <source>
        <strain evidence="7">HSMRA1968</strain>
        <tissue evidence="7">Whole embryos</tissue>
    </source>
</reference>
<feature type="transmembrane region" description="Helical" evidence="5">
    <location>
        <begin position="994"/>
        <end position="1012"/>
    </location>
</feature>
<protein>
    <submittedName>
        <fullName evidence="7">Sialin</fullName>
    </submittedName>
</protein>
<feature type="transmembrane region" description="Helical" evidence="5">
    <location>
        <begin position="63"/>
        <end position="83"/>
    </location>
</feature>
<feature type="transmembrane region" description="Helical" evidence="5">
    <location>
        <begin position="36"/>
        <end position="56"/>
    </location>
</feature>
<evidence type="ECO:0000256" key="5">
    <source>
        <dbReference type="SAM" id="Phobius"/>
    </source>
</evidence>
<dbReference type="SUPFAM" id="SSF103473">
    <property type="entry name" value="MFS general substrate transporter"/>
    <property type="match status" value="3"/>
</dbReference>
<feature type="transmembrane region" description="Helical" evidence="5">
    <location>
        <begin position="625"/>
        <end position="644"/>
    </location>
</feature>
<feature type="transmembrane region" description="Helical" evidence="5">
    <location>
        <begin position="785"/>
        <end position="809"/>
    </location>
</feature>
<dbReference type="GO" id="GO:0006820">
    <property type="term" value="P:monoatomic anion transport"/>
    <property type="evidence" value="ECO:0007669"/>
    <property type="project" value="TreeGrafter"/>
</dbReference>
<evidence type="ECO:0000256" key="1">
    <source>
        <dbReference type="ARBA" id="ARBA00004141"/>
    </source>
</evidence>
<dbReference type="PANTHER" id="PTHR11662">
    <property type="entry name" value="SOLUTE CARRIER FAMILY 17"/>
    <property type="match status" value="1"/>
</dbReference>
<feature type="transmembrane region" description="Helical" evidence="5">
    <location>
        <begin position="519"/>
        <end position="548"/>
    </location>
</feature>
<organism evidence="7 8">
    <name type="scientific">Pseudolycoriella hygida</name>
    <dbReference type="NCBI Taxonomy" id="35572"/>
    <lineage>
        <taxon>Eukaryota</taxon>
        <taxon>Metazoa</taxon>
        <taxon>Ecdysozoa</taxon>
        <taxon>Arthropoda</taxon>
        <taxon>Hexapoda</taxon>
        <taxon>Insecta</taxon>
        <taxon>Pterygota</taxon>
        <taxon>Neoptera</taxon>
        <taxon>Endopterygota</taxon>
        <taxon>Diptera</taxon>
        <taxon>Nematocera</taxon>
        <taxon>Sciaroidea</taxon>
        <taxon>Sciaridae</taxon>
        <taxon>Pseudolycoriella</taxon>
    </lineage>
</organism>
<evidence type="ECO:0000259" key="6">
    <source>
        <dbReference type="PROSITE" id="PS50850"/>
    </source>
</evidence>
<feature type="transmembrane region" description="Helical" evidence="5">
    <location>
        <begin position="89"/>
        <end position="113"/>
    </location>
</feature>
<dbReference type="PROSITE" id="PS50850">
    <property type="entry name" value="MFS"/>
    <property type="match status" value="2"/>
</dbReference>
<feature type="transmembrane region" description="Helical" evidence="5">
    <location>
        <begin position="322"/>
        <end position="341"/>
    </location>
</feature>
<keyword evidence="3 5" id="KW-1133">Transmembrane helix</keyword>
<comment type="caution">
    <text evidence="7">The sequence shown here is derived from an EMBL/GenBank/DDBJ whole genome shotgun (WGS) entry which is preliminary data.</text>
</comment>
<feature type="transmembrane region" description="Helical" evidence="5">
    <location>
        <begin position="477"/>
        <end position="498"/>
    </location>
</feature>
<keyword evidence="2 5" id="KW-0812">Transmembrane</keyword>
<evidence type="ECO:0000256" key="4">
    <source>
        <dbReference type="ARBA" id="ARBA00023136"/>
    </source>
</evidence>
<dbReference type="FunFam" id="1.20.1250.20:FF:000423">
    <property type="entry name" value="Putative inorganic phosphate cotransporter-like Protein"/>
    <property type="match status" value="1"/>
</dbReference>
<dbReference type="PANTHER" id="PTHR11662:SF336">
    <property type="entry name" value="LP19554P"/>
    <property type="match status" value="1"/>
</dbReference>
<feature type="domain" description="Major facilitator superfamily (MFS) profile" evidence="6">
    <location>
        <begin position="674"/>
        <end position="1110"/>
    </location>
</feature>
<keyword evidence="8" id="KW-1185">Reference proteome</keyword>
<feature type="transmembrane region" description="Helical" evidence="5">
    <location>
        <begin position="229"/>
        <end position="248"/>
    </location>
</feature>
<comment type="subcellular location">
    <subcellularLocation>
        <location evidence="1">Membrane</location>
        <topology evidence="1">Multi-pass membrane protein</topology>
    </subcellularLocation>
</comment>
<feature type="transmembrane region" description="Helical" evidence="5">
    <location>
        <begin position="849"/>
        <end position="871"/>
    </location>
</feature>
<proteinExistence type="predicted"/>
<feature type="transmembrane region" description="Helical" evidence="5">
    <location>
        <begin position="294"/>
        <end position="316"/>
    </location>
</feature>
<feature type="transmembrane region" description="Helical" evidence="5">
    <location>
        <begin position="665"/>
        <end position="685"/>
    </location>
</feature>
<feature type="transmembrane region" description="Helical" evidence="5">
    <location>
        <begin position="348"/>
        <end position="371"/>
    </location>
</feature>